<evidence type="ECO:0000256" key="1">
    <source>
        <dbReference type="ARBA" id="ARBA00022737"/>
    </source>
</evidence>
<dbReference type="OMA" id="YSITISV"/>
<dbReference type="Proteomes" id="UP000007754">
    <property type="component" value="Chromosome Z"/>
</dbReference>
<dbReference type="InterPro" id="IPR051622">
    <property type="entry name" value="R-tyr_protein_phosphatases"/>
</dbReference>
<evidence type="ECO:0000256" key="3">
    <source>
        <dbReference type="SAM" id="MobiDB-lite"/>
    </source>
</evidence>
<dbReference type="Ensembl" id="ENSTGUT00000023282.1">
    <property type="protein sequence ID" value="ENSTGUP00000032089.1"/>
    <property type="gene ID" value="ENSTGUG00000020880.1"/>
</dbReference>
<protein>
    <recommendedName>
        <fullName evidence="6">Fibronectin type-III domain-containing protein</fullName>
    </recommendedName>
</protein>
<dbReference type="InParanoid" id="A0A674H922"/>
<feature type="transmembrane region" description="Helical" evidence="4">
    <location>
        <begin position="555"/>
        <end position="578"/>
    </location>
</feature>
<reference evidence="7 8" key="1">
    <citation type="journal article" date="2010" name="Nature">
        <title>The genome of a songbird.</title>
        <authorList>
            <person name="Warren W.C."/>
            <person name="Clayton D.F."/>
            <person name="Ellegren H."/>
            <person name="Arnold A.P."/>
            <person name="Hillier L.W."/>
            <person name="Kunstner A."/>
            <person name="Searle S."/>
            <person name="White S."/>
            <person name="Vilella A.J."/>
            <person name="Fairley S."/>
            <person name="Heger A."/>
            <person name="Kong L."/>
            <person name="Ponting C.P."/>
            <person name="Jarvis E.D."/>
            <person name="Mello C.V."/>
            <person name="Minx P."/>
            <person name="Lovell P."/>
            <person name="Velho T.A."/>
            <person name="Ferris M."/>
            <person name="Balakrishnan C.N."/>
            <person name="Sinha S."/>
            <person name="Blatti C."/>
            <person name="London S.E."/>
            <person name="Li Y."/>
            <person name="Lin Y.C."/>
            <person name="George J."/>
            <person name="Sweedler J."/>
            <person name="Southey B."/>
            <person name="Gunaratne P."/>
            <person name="Watson M."/>
            <person name="Nam K."/>
            <person name="Backstrom N."/>
            <person name="Smeds L."/>
            <person name="Nabholz B."/>
            <person name="Itoh Y."/>
            <person name="Whitney O."/>
            <person name="Pfenning A.R."/>
            <person name="Howard J."/>
            <person name="Volker M."/>
            <person name="Skinner B.M."/>
            <person name="Griffin D.K."/>
            <person name="Ye L."/>
            <person name="McLaren W.M."/>
            <person name="Flicek P."/>
            <person name="Quesada V."/>
            <person name="Velasco G."/>
            <person name="Lopez-Otin C."/>
            <person name="Puente X.S."/>
            <person name="Olender T."/>
            <person name="Lancet D."/>
            <person name="Smit A.F."/>
            <person name="Hubley R."/>
            <person name="Konkel M.K."/>
            <person name="Walker J.A."/>
            <person name="Batzer M.A."/>
            <person name="Gu W."/>
            <person name="Pollock D.D."/>
            <person name="Chen L."/>
            <person name="Cheng Z."/>
            <person name="Eichler E.E."/>
            <person name="Stapley J."/>
            <person name="Slate J."/>
            <person name="Ekblom R."/>
            <person name="Birkhead T."/>
            <person name="Burke T."/>
            <person name="Burt D."/>
            <person name="Scharff C."/>
            <person name="Adam I."/>
            <person name="Richard H."/>
            <person name="Sultan M."/>
            <person name="Soldatov A."/>
            <person name="Lehrach H."/>
            <person name="Edwards S.V."/>
            <person name="Yang S.P."/>
            <person name="Li X."/>
            <person name="Graves T."/>
            <person name="Fulton L."/>
            <person name="Nelson J."/>
            <person name="Chinwalla A."/>
            <person name="Hou S."/>
            <person name="Mardis E.R."/>
            <person name="Wilson R.K."/>
        </authorList>
    </citation>
    <scope>NUCLEOTIDE SEQUENCE [LARGE SCALE GENOMIC DNA]</scope>
</reference>
<dbReference type="InterPro" id="IPR013783">
    <property type="entry name" value="Ig-like_fold"/>
</dbReference>
<evidence type="ECO:0000313" key="7">
    <source>
        <dbReference type="Ensembl" id="ENSTGUP00000032089.1"/>
    </source>
</evidence>
<keyword evidence="4" id="KW-1133">Transmembrane helix</keyword>
<evidence type="ECO:0000259" key="6">
    <source>
        <dbReference type="PROSITE" id="PS50853"/>
    </source>
</evidence>
<dbReference type="SUPFAM" id="SSF49265">
    <property type="entry name" value="Fibronectin type III"/>
    <property type="match status" value="1"/>
</dbReference>
<evidence type="ECO:0000256" key="5">
    <source>
        <dbReference type="SAM" id="SignalP"/>
    </source>
</evidence>
<evidence type="ECO:0000313" key="8">
    <source>
        <dbReference type="Proteomes" id="UP000007754"/>
    </source>
</evidence>
<accession>A0A674H922</accession>
<evidence type="ECO:0000256" key="4">
    <source>
        <dbReference type="SAM" id="Phobius"/>
    </source>
</evidence>
<dbReference type="PANTHER" id="PTHR24051:SF6">
    <property type="entry name" value="FIBRONECTIN TYPE-III DOMAIN-CONTAINING PROTEIN-RELATED"/>
    <property type="match status" value="1"/>
</dbReference>
<keyword evidence="2" id="KW-1015">Disulfide bond</keyword>
<keyword evidence="1" id="KW-0677">Repeat</keyword>
<reference evidence="7" key="3">
    <citation type="submission" date="2025-09" db="UniProtKB">
        <authorList>
            <consortium name="Ensembl"/>
        </authorList>
    </citation>
    <scope>IDENTIFICATION</scope>
</reference>
<dbReference type="GeneTree" id="ENSGT01030000235365"/>
<feature type="domain" description="Fibronectin type-III" evidence="6">
    <location>
        <begin position="446"/>
        <end position="544"/>
    </location>
</feature>
<organism evidence="7 8">
    <name type="scientific">Taeniopygia guttata</name>
    <name type="common">Zebra finch</name>
    <name type="synonym">Poephila guttata</name>
    <dbReference type="NCBI Taxonomy" id="59729"/>
    <lineage>
        <taxon>Eukaryota</taxon>
        <taxon>Metazoa</taxon>
        <taxon>Chordata</taxon>
        <taxon>Craniata</taxon>
        <taxon>Vertebrata</taxon>
        <taxon>Euteleostomi</taxon>
        <taxon>Archelosauria</taxon>
        <taxon>Archosauria</taxon>
        <taxon>Dinosauria</taxon>
        <taxon>Saurischia</taxon>
        <taxon>Theropoda</taxon>
        <taxon>Coelurosauria</taxon>
        <taxon>Aves</taxon>
        <taxon>Neognathae</taxon>
        <taxon>Neoaves</taxon>
        <taxon>Telluraves</taxon>
        <taxon>Australaves</taxon>
        <taxon>Passeriformes</taxon>
        <taxon>Passeroidea</taxon>
        <taxon>Estrildidae</taxon>
        <taxon>Estrildinae</taxon>
        <taxon>Taeniopygia</taxon>
    </lineage>
</organism>
<feature type="chain" id="PRO_5025448823" description="Fibronectin type-III domain-containing protein" evidence="5">
    <location>
        <begin position="27"/>
        <end position="640"/>
    </location>
</feature>
<keyword evidence="8" id="KW-1185">Reference proteome</keyword>
<keyword evidence="5" id="KW-0732">Signal</keyword>
<evidence type="ECO:0000256" key="2">
    <source>
        <dbReference type="ARBA" id="ARBA00023157"/>
    </source>
</evidence>
<dbReference type="PANTHER" id="PTHR24051">
    <property type="entry name" value="SUSHI DOMAIN-CONTAINING PROTEIN 1"/>
    <property type="match status" value="1"/>
</dbReference>
<feature type="signal peptide" evidence="5">
    <location>
        <begin position="1"/>
        <end position="26"/>
    </location>
</feature>
<dbReference type="Gene3D" id="2.60.40.10">
    <property type="entry name" value="Immunoglobulins"/>
    <property type="match status" value="1"/>
</dbReference>
<proteinExistence type="predicted"/>
<dbReference type="InterPro" id="IPR036116">
    <property type="entry name" value="FN3_sf"/>
</dbReference>
<keyword evidence="4" id="KW-0812">Transmembrane</keyword>
<sequence>MLSPARGLHASMALPALALTFFLALASPLLARGQKRHGSENPRAYQEAGKCEAPSDWDPKLQFTPRKSNYALNEVVQLSCAGEFVPSVRQIQCISRGAQMQWNETATCKETCQRPAWWDPRLQLAPARDSYTENEEVTLSCSSGFQPSFTHVKCANRVQPLNYQPVWLGRNSSGVWIQVQGNIVCIETCKKPHWDSRLQLAPEQESYRKNEEVILSCPKGFQTPFTHIKCTGKVLSVINGKPIHREAWTGKDSRGSVINIQPKFRVQCLEKCQKPQWDSRFIFDQEQGTFNPNEVVKMWCPEGYWPPPMEIKCVTLKPREGSTIPRSGWIVRNGTDTWHVMEGNLTCVDVLQVVPETLKVSSTSIKLNWTCMLPHMCQHIRARCQLEQHFSPNCEAEEVKVEEILQGQEGIFTCSALQPFTVYAVTISLLPSTVLYTRLIRTKEMVPDKPEKLWLDHSTGSLRWKALPSCKGEIIGYQLNITTMRAEDGSFLEFSQVLVNQSVSEYMPPHQTAGSKYLVTVQGLTAAGAGAASQLEFQTYILVSGQPLGPWPGSAVTVVVVVVLLIPLSAGIIWFVLFRKKKKALPSKAEEDQYTELQPYENVHGDNYCKIETFLEKDEGKYGQAGEPFPKLLPVQESQQ</sequence>
<keyword evidence="4" id="KW-0472">Membrane</keyword>
<dbReference type="InterPro" id="IPR003961">
    <property type="entry name" value="FN3_dom"/>
</dbReference>
<dbReference type="PROSITE" id="PS50853">
    <property type="entry name" value="FN3"/>
    <property type="match status" value="1"/>
</dbReference>
<dbReference type="AlphaFoldDB" id="A0A674H922"/>
<name>A0A674H922_TAEGU</name>
<feature type="region of interest" description="Disordered" evidence="3">
    <location>
        <begin position="621"/>
        <end position="640"/>
    </location>
</feature>
<reference evidence="7" key="2">
    <citation type="submission" date="2025-08" db="UniProtKB">
        <authorList>
            <consortium name="Ensembl"/>
        </authorList>
    </citation>
    <scope>IDENTIFICATION</scope>
</reference>